<gene>
    <name evidence="1" type="ORF">LCGC14_1477160</name>
</gene>
<name>A0A0F9JBE0_9ZZZZ</name>
<dbReference type="AlphaFoldDB" id="A0A0F9JBE0"/>
<protein>
    <submittedName>
        <fullName evidence="1">Uncharacterized protein</fullName>
    </submittedName>
</protein>
<reference evidence="1" key="1">
    <citation type="journal article" date="2015" name="Nature">
        <title>Complex archaea that bridge the gap between prokaryotes and eukaryotes.</title>
        <authorList>
            <person name="Spang A."/>
            <person name="Saw J.H."/>
            <person name="Jorgensen S.L."/>
            <person name="Zaremba-Niedzwiedzka K."/>
            <person name="Martijn J."/>
            <person name="Lind A.E."/>
            <person name="van Eijk R."/>
            <person name="Schleper C."/>
            <person name="Guy L."/>
            <person name="Ettema T.J."/>
        </authorList>
    </citation>
    <scope>NUCLEOTIDE SEQUENCE</scope>
</reference>
<proteinExistence type="predicted"/>
<evidence type="ECO:0000313" key="1">
    <source>
        <dbReference type="EMBL" id="KKM66848.1"/>
    </source>
</evidence>
<accession>A0A0F9JBE0</accession>
<dbReference type="EMBL" id="LAZR01010456">
    <property type="protein sequence ID" value="KKM66848.1"/>
    <property type="molecule type" value="Genomic_DNA"/>
</dbReference>
<comment type="caution">
    <text evidence="1">The sequence shown here is derived from an EMBL/GenBank/DDBJ whole genome shotgun (WGS) entry which is preliminary data.</text>
</comment>
<sequence>MDTPAYKWAIREIEGLDSKESLASWEIVRLASIHRFKENIEKGQ</sequence>
<organism evidence="1">
    <name type="scientific">marine sediment metagenome</name>
    <dbReference type="NCBI Taxonomy" id="412755"/>
    <lineage>
        <taxon>unclassified sequences</taxon>
        <taxon>metagenomes</taxon>
        <taxon>ecological metagenomes</taxon>
    </lineage>
</organism>